<dbReference type="GO" id="GO:0022904">
    <property type="term" value="P:respiratory electron transport chain"/>
    <property type="evidence" value="ECO:0007669"/>
    <property type="project" value="TreeGrafter"/>
</dbReference>
<feature type="transmembrane region" description="Helical" evidence="15">
    <location>
        <begin position="242"/>
        <end position="264"/>
    </location>
</feature>
<feature type="transmembrane region" description="Helical" evidence="15">
    <location>
        <begin position="353"/>
        <end position="377"/>
    </location>
</feature>
<evidence type="ECO:0000259" key="16">
    <source>
        <dbReference type="PROSITE" id="PS50855"/>
    </source>
</evidence>
<dbReference type="RefSeq" id="WP_087141191.1">
    <property type="nucleotide sequence ID" value="NZ_FUIE01000062.1"/>
</dbReference>
<dbReference type="PRINTS" id="PR01165">
    <property type="entry name" value="CYCOXIDASEI"/>
</dbReference>
<keyword evidence="3 14" id="KW-0813">Transport</keyword>
<feature type="transmembrane region" description="Helical" evidence="15">
    <location>
        <begin position="155"/>
        <end position="179"/>
    </location>
</feature>
<keyword evidence="6 14" id="KW-0679">Respiratory chain</keyword>
<dbReference type="SUPFAM" id="SSF81442">
    <property type="entry name" value="Cytochrome c oxidase subunit I-like"/>
    <property type="match status" value="1"/>
</dbReference>
<evidence type="ECO:0000256" key="15">
    <source>
        <dbReference type="SAM" id="Phobius"/>
    </source>
</evidence>
<dbReference type="InterPro" id="IPR023615">
    <property type="entry name" value="Cyt_c_Oxase_su1_BS"/>
</dbReference>
<feature type="transmembrane region" description="Helical" evidence="15">
    <location>
        <begin position="199"/>
        <end position="222"/>
    </location>
</feature>
<evidence type="ECO:0000256" key="6">
    <source>
        <dbReference type="ARBA" id="ARBA00022660"/>
    </source>
</evidence>
<evidence type="ECO:0000256" key="4">
    <source>
        <dbReference type="ARBA" id="ARBA00022475"/>
    </source>
</evidence>
<gene>
    <name evidence="17" type="ORF">FM111_11895</name>
</gene>
<evidence type="ECO:0000256" key="10">
    <source>
        <dbReference type="ARBA" id="ARBA00022989"/>
    </source>
</evidence>
<dbReference type="CDD" id="cd01662">
    <property type="entry name" value="Ubiquinol_Oxidase_I"/>
    <property type="match status" value="1"/>
</dbReference>
<feature type="transmembrane region" description="Helical" evidence="15">
    <location>
        <begin position="25"/>
        <end position="47"/>
    </location>
</feature>
<dbReference type="EC" id="1.10.3.-" evidence="17"/>
<keyword evidence="5 14" id="KW-0349">Heme</keyword>
<keyword evidence="10 15" id="KW-1133">Transmembrane helix</keyword>
<feature type="transmembrane region" description="Helical" evidence="15">
    <location>
        <begin position="389"/>
        <end position="412"/>
    </location>
</feature>
<evidence type="ECO:0000256" key="12">
    <source>
        <dbReference type="ARBA" id="ARBA00023008"/>
    </source>
</evidence>
<accession>A0A1R4GE66</accession>
<proteinExistence type="inferred from homology"/>
<protein>
    <submittedName>
        <fullName evidence="17">Cytochrome O ubiquinol oxidase subunit I</fullName>
        <ecNumber evidence="17">1.10.3.-</ecNumber>
    </submittedName>
</protein>
<evidence type="ECO:0000313" key="18">
    <source>
        <dbReference type="Proteomes" id="UP000195766"/>
    </source>
</evidence>
<keyword evidence="9 14" id="KW-0249">Electron transport</keyword>
<evidence type="ECO:0000256" key="2">
    <source>
        <dbReference type="ARBA" id="ARBA00009578"/>
    </source>
</evidence>
<feature type="transmembrane region" description="Helical" evidence="15">
    <location>
        <begin position="502"/>
        <end position="527"/>
    </location>
</feature>
<dbReference type="InterPro" id="IPR000883">
    <property type="entry name" value="Cyt_C_Oxase_1"/>
</dbReference>
<evidence type="ECO:0000256" key="14">
    <source>
        <dbReference type="RuleBase" id="RU000370"/>
    </source>
</evidence>
<keyword evidence="17" id="KW-0560">Oxidoreductase</keyword>
<keyword evidence="8" id="KW-0479">Metal-binding</keyword>
<sequence length="670" mass="75001">MTVEHSTSPLLGRLNWDSLPFHEPILVATFAVVVIGGLGMLALITRYKLWGYLWTEWFTTVDHKKIGIMYMILGLVMFLRGFADAVMMRIQQAMAFGGSEGYLNAHHYDQIFTAHGVIMIFFVAMPMITGLMNYLVPLQIGARDVSFPFLNNFSFWMTTMGAVLVMASLFIGEFARTGWLAYPPLSGIGYSPGVGVDYYIWALQVAGVGTTLSGINLIATIVKMRAPGMGLMKMPVFTWTSLCANVLIVASFPILTATLVLLSADRYIGTNFFTNDFGGNPMMYVNLIWIWGHPEVYILILPLFGVFSEVTSTFSGKKLFGYTSMVYATVVITILSYLVWLHHFFTMGSGASVNSFFGITTMIISIPTGAKLFNWLFTMYRGRIRFELPMMWTVAFMLTFVIGGMTGVMLAVPPADFVLHNSLFLIAHFHNVIIGGVLFGLFAAINYWWPKAFGFKLEKKWGLVSFWCWVVGFWMAFMPLYVLGFMGVTRRMRVFDDPAYQIWFIIAGVGVAIIAVGILAMLIQFAVSIINRDKLRDETGDPWRGRTLEWATSSPPPDYNFAKTPIIHDGDAWWDMKARGYERPTEGFKPIHMPSNTGAGFILSALSLILGFALIWYIWWLAAASFAALIGYAIFHTFNYKRDYYIPAETVQATEDARTKALAAAAATQG</sequence>
<evidence type="ECO:0000313" key="17">
    <source>
        <dbReference type="EMBL" id="SJM66325.1"/>
    </source>
</evidence>
<dbReference type="GO" id="GO:0005886">
    <property type="term" value="C:plasma membrane"/>
    <property type="evidence" value="ECO:0007669"/>
    <property type="project" value="UniProtKB-SubCell"/>
</dbReference>
<feature type="transmembrane region" description="Helical" evidence="15">
    <location>
        <begin position="284"/>
        <end position="307"/>
    </location>
</feature>
<dbReference type="InterPro" id="IPR023616">
    <property type="entry name" value="Cyt_c_oxase-like_su1_dom"/>
</dbReference>
<dbReference type="FunFam" id="1.20.210.10:FF:000002">
    <property type="entry name" value="Cytochrome o ubiquinol oxidase, subunit I"/>
    <property type="match status" value="1"/>
</dbReference>
<keyword evidence="11" id="KW-0408">Iron</keyword>
<dbReference type="NCBIfam" id="TIGR02843">
    <property type="entry name" value="CyoB"/>
    <property type="match status" value="1"/>
</dbReference>
<dbReference type="Gene3D" id="1.20.210.10">
    <property type="entry name" value="Cytochrome c oxidase-like, subunit I domain"/>
    <property type="match status" value="1"/>
</dbReference>
<keyword evidence="4" id="KW-1003">Cell membrane</keyword>
<dbReference type="GO" id="GO:0015990">
    <property type="term" value="P:electron transport coupled proton transport"/>
    <property type="evidence" value="ECO:0007669"/>
    <property type="project" value="TreeGrafter"/>
</dbReference>
<reference evidence="17 18" key="1">
    <citation type="submission" date="2017-02" db="EMBL/GenBank/DDBJ databases">
        <authorList>
            <person name="Peterson S.W."/>
        </authorList>
    </citation>
    <scope>NUCLEOTIDE SEQUENCE [LARGE SCALE GENOMIC DNA]</scope>
    <source>
        <strain evidence="17 18">3F5N</strain>
    </source>
</reference>
<evidence type="ECO:0000256" key="9">
    <source>
        <dbReference type="ARBA" id="ARBA00022982"/>
    </source>
</evidence>
<dbReference type="GO" id="GO:0009060">
    <property type="term" value="P:aerobic respiration"/>
    <property type="evidence" value="ECO:0007669"/>
    <property type="project" value="InterPro"/>
</dbReference>
<feature type="transmembrane region" description="Helical" evidence="15">
    <location>
        <begin position="319"/>
        <end position="341"/>
    </location>
</feature>
<dbReference type="PROSITE" id="PS50855">
    <property type="entry name" value="COX1"/>
    <property type="match status" value="1"/>
</dbReference>
<feature type="transmembrane region" description="Helical" evidence="15">
    <location>
        <begin position="617"/>
        <end position="635"/>
    </location>
</feature>
<dbReference type="GO" id="GO:0004129">
    <property type="term" value="F:cytochrome-c oxidase activity"/>
    <property type="evidence" value="ECO:0007669"/>
    <property type="project" value="InterPro"/>
</dbReference>
<evidence type="ECO:0000256" key="8">
    <source>
        <dbReference type="ARBA" id="ARBA00022723"/>
    </source>
</evidence>
<keyword evidence="13 15" id="KW-0472">Membrane</keyword>
<feature type="transmembrane region" description="Helical" evidence="15">
    <location>
        <begin position="111"/>
        <end position="135"/>
    </location>
</feature>
<dbReference type="PANTHER" id="PTHR10422:SF35">
    <property type="entry name" value="CYTOCHROME BO(3) UBIQUINOL OXIDASE SUBUNIT 1"/>
    <property type="match status" value="1"/>
</dbReference>
<feature type="domain" description="Cytochrome oxidase subunit I profile" evidence="16">
    <location>
        <begin position="48"/>
        <end position="568"/>
    </location>
</feature>
<evidence type="ECO:0000256" key="5">
    <source>
        <dbReference type="ARBA" id="ARBA00022617"/>
    </source>
</evidence>
<dbReference type="GO" id="GO:0046872">
    <property type="term" value="F:metal ion binding"/>
    <property type="evidence" value="ECO:0007669"/>
    <property type="project" value="UniProtKB-KW"/>
</dbReference>
<dbReference type="EMBL" id="FUIE01000062">
    <property type="protein sequence ID" value="SJM66325.1"/>
    <property type="molecule type" value="Genomic_DNA"/>
</dbReference>
<dbReference type="InterPro" id="IPR036927">
    <property type="entry name" value="Cyt_c_oxase-like_su1_sf"/>
</dbReference>
<keyword evidence="7 14" id="KW-0812">Transmembrane</keyword>
<comment type="subcellular location">
    <subcellularLocation>
        <location evidence="1">Cell membrane</location>
        <topology evidence="1">Multi-pass membrane protein</topology>
    </subcellularLocation>
</comment>
<name>A0A1R4GE66_BREDI</name>
<dbReference type="Proteomes" id="UP000195766">
    <property type="component" value="Unassembled WGS sequence"/>
</dbReference>
<dbReference type="GO" id="GO:0009486">
    <property type="term" value="F:cytochrome bo3 ubiquinol oxidase activity"/>
    <property type="evidence" value="ECO:0007669"/>
    <property type="project" value="TreeGrafter"/>
</dbReference>
<dbReference type="InterPro" id="IPR014207">
    <property type="entry name" value="Cyt_c_ubiqinol_oxidase_su1"/>
</dbReference>
<organism evidence="17 18">
    <name type="scientific">Brevundimonas diminuta 3F5N</name>
    <dbReference type="NCBI Taxonomy" id="1255603"/>
    <lineage>
        <taxon>Bacteria</taxon>
        <taxon>Pseudomonadati</taxon>
        <taxon>Pseudomonadota</taxon>
        <taxon>Alphaproteobacteria</taxon>
        <taxon>Caulobacterales</taxon>
        <taxon>Caulobacteraceae</taxon>
        <taxon>Brevundimonas</taxon>
    </lineage>
</organism>
<feature type="transmembrane region" description="Helical" evidence="15">
    <location>
        <begin position="461"/>
        <end position="482"/>
    </location>
</feature>
<feature type="transmembrane region" description="Helical" evidence="15">
    <location>
        <begin position="593"/>
        <end position="611"/>
    </location>
</feature>
<feature type="transmembrane region" description="Helical" evidence="15">
    <location>
        <begin position="68"/>
        <end position="91"/>
    </location>
</feature>
<dbReference type="PANTHER" id="PTHR10422">
    <property type="entry name" value="CYTOCHROME C OXIDASE SUBUNIT 1"/>
    <property type="match status" value="1"/>
</dbReference>
<dbReference type="AlphaFoldDB" id="A0A1R4GE66"/>
<dbReference type="GO" id="GO:0020037">
    <property type="term" value="F:heme binding"/>
    <property type="evidence" value="ECO:0007669"/>
    <property type="project" value="InterPro"/>
</dbReference>
<comment type="similarity">
    <text evidence="2 14">Belongs to the heme-copper respiratory oxidase family.</text>
</comment>
<dbReference type="OrthoDB" id="9803294at2"/>
<evidence type="ECO:0000256" key="1">
    <source>
        <dbReference type="ARBA" id="ARBA00004651"/>
    </source>
</evidence>
<keyword evidence="12" id="KW-0186">Copper</keyword>
<dbReference type="Pfam" id="PF00115">
    <property type="entry name" value="COX1"/>
    <property type="match status" value="1"/>
</dbReference>
<dbReference type="PROSITE" id="PS00077">
    <property type="entry name" value="COX1_CUB"/>
    <property type="match status" value="1"/>
</dbReference>
<feature type="transmembrane region" description="Helical" evidence="15">
    <location>
        <begin position="424"/>
        <end position="449"/>
    </location>
</feature>
<evidence type="ECO:0000256" key="3">
    <source>
        <dbReference type="ARBA" id="ARBA00022448"/>
    </source>
</evidence>
<evidence type="ECO:0000256" key="7">
    <source>
        <dbReference type="ARBA" id="ARBA00022692"/>
    </source>
</evidence>
<dbReference type="GO" id="GO:0016682">
    <property type="term" value="F:oxidoreductase activity, acting on diphenols and related substances as donors, oxygen as acceptor"/>
    <property type="evidence" value="ECO:0007669"/>
    <property type="project" value="InterPro"/>
</dbReference>
<evidence type="ECO:0000256" key="13">
    <source>
        <dbReference type="ARBA" id="ARBA00023136"/>
    </source>
</evidence>
<evidence type="ECO:0000256" key="11">
    <source>
        <dbReference type="ARBA" id="ARBA00023004"/>
    </source>
</evidence>